<evidence type="ECO:0000313" key="7">
    <source>
        <dbReference type="EMBL" id="MBJ7602044.1"/>
    </source>
</evidence>
<evidence type="ECO:0000259" key="6">
    <source>
        <dbReference type="PROSITE" id="PS50977"/>
    </source>
</evidence>
<feature type="DNA-binding region" description="H-T-H motif" evidence="4">
    <location>
        <begin position="44"/>
        <end position="63"/>
    </location>
</feature>
<evidence type="ECO:0000256" key="1">
    <source>
        <dbReference type="ARBA" id="ARBA00023015"/>
    </source>
</evidence>
<name>A0A934NCL2_9BACT</name>
<dbReference type="InterPro" id="IPR023772">
    <property type="entry name" value="DNA-bd_HTH_TetR-type_CS"/>
</dbReference>
<dbReference type="GO" id="GO:0003700">
    <property type="term" value="F:DNA-binding transcription factor activity"/>
    <property type="evidence" value="ECO:0007669"/>
    <property type="project" value="TreeGrafter"/>
</dbReference>
<keyword evidence="2 4" id="KW-0238">DNA-binding</keyword>
<dbReference type="PANTHER" id="PTHR30055:SF234">
    <property type="entry name" value="HTH-TYPE TRANSCRIPTIONAL REGULATOR BETI"/>
    <property type="match status" value="1"/>
</dbReference>
<proteinExistence type="predicted"/>
<keyword evidence="1" id="KW-0805">Transcription regulation</keyword>
<accession>A0A934NCL2</accession>
<dbReference type="InterPro" id="IPR036271">
    <property type="entry name" value="Tet_transcr_reg_TetR-rel_C_sf"/>
</dbReference>
<dbReference type="SUPFAM" id="SSF46689">
    <property type="entry name" value="Homeodomain-like"/>
    <property type="match status" value="1"/>
</dbReference>
<reference evidence="7 8" key="1">
    <citation type="submission" date="2020-10" db="EMBL/GenBank/DDBJ databases">
        <title>Ca. Dormibacterota MAGs.</title>
        <authorList>
            <person name="Montgomery K."/>
        </authorList>
    </citation>
    <scope>NUCLEOTIDE SEQUENCE [LARGE SCALE GENOMIC DNA]</scope>
    <source>
        <strain evidence="7">SC8811_S16_3</strain>
    </source>
</reference>
<dbReference type="InterPro" id="IPR009057">
    <property type="entry name" value="Homeodomain-like_sf"/>
</dbReference>
<dbReference type="EMBL" id="JAEKNQ010000013">
    <property type="protein sequence ID" value="MBJ7602044.1"/>
    <property type="molecule type" value="Genomic_DNA"/>
</dbReference>
<feature type="domain" description="HTH tetR-type" evidence="6">
    <location>
        <begin position="21"/>
        <end position="81"/>
    </location>
</feature>
<dbReference type="Gene3D" id="1.10.357.10">
    <property type="entry name" value="Tetracycline Repressor, domain 2"/>
    <property type="match status" value="1"/>
</dbReference>
<comment type="caution">
    <text evidence="7">The sequence shown here is derived from an EMBL/GenBank/DDBJ whole genome shotgun (WGS) entry which is preliminary data.</text>
</comment>
<gene>
    <name evidence="7" type="ORF">JF888_02430</name>
</gene>
<dbReference type="InterPro" id="IPR001647">
    <property type="entry name" value="HTH_TetR"/>
</dbReference>
<sequence length="220" mass="23670">MTTDQPVELDWHARGAASRRRRTEDRAREAARSLFKSPGYSKTTMQMIADRAGVGVATLYKRFGSKSGIGATIFAEKMAPLVAIAAREANSTPIEKALSDHLLRLATRVSEDLALSEGVWATAAPGGSDLWTQAPDNSPRYLISLAAPLSILIRTGQKRGEISADIEPREAAEIITNLLLVTLRIQPGSVAETARSISRLVLRGLLVAPPSVQVTKVDDS</sequence>
<evidence type="ECO:0000256" key="5">
    <source>
        <dbReference type="SAM" id="MobiDB-lite"/>
    </source>
</evidence>
<dbReference type="GO" id="GO:0000976">
    <property type="term" value="F:transcription cis-regulatory region binding"/>
    <property type="evidence" value="ECO:0007669"/>
    <property type="project" value="TreeGrafter"/>
</dbReference>
<protein>
    <submittedName>
        <fullName evidence="7">Helix-turn-helix transcriptional regulator</fullName>
    </submittedName>
</protein>
<dbReference type="PANTHER" id="PTHR30055">
    <property type="entry name" value="HTH-TYPE TRANSCRIPTIONAL REGULATOR RUTR"/>
    <property type="match status" value="1"/>
</dbReference>
<evidence type="ECO:0000256" key="4">
    <source>
        <dbReference type="PROSITE-ProRule" id="PRU00335"/>
    </source>
</evidence>
<feature type="region of interest" description="Disordered" evidence="5">
    <location>
        <begin position="1"/>
        <end position="25"/>
    </location>
</feature>
<dbReference type="SUPFAM" id="SSF48498">
    <property type="entry name" value="Tetracyclin repressor-like, C-terminal domain"/>
    <property type="match status" value="1"/>
</dbReference>
<dbReference type="RefSeq" id="WP_338176433.1">
    <property type="nucleotide sequence ID" value="NZ_JAEKNQ010000013.1"/>
</dbReference>
<organism evidence="7 8">
    <name type="scientific">Candidatus Dormiibacter inghamiae</name>
    <dbReference type="NCBI Taxonomy" id="3127013"/>
    <lineage>
        <taxon>Bacteria</taxon>
        <taxon>Bacillati</taxon>
        <taxon>Candidatus Dormiibacterota</taxon>
        <taxon>Candidatus Dormibacteria</taxon>
        <taxon>Candidatus Dormibacterales</taxon>
        <taxon>Candidatus Dormibacteraceae</taxon>
        <taxon>Candidatus Dormiibacter</taxon>
    </lineage>
</organism>
<dbReference type="AlphaFoldDB" id="A0A934NCL2"/>
<dbReference type="Pfam" id="PF00440">
    <property type="entry name" value="TetR_N"/>
    <property type="match status" value="1"/>
</dbReference>
<keyword evidence="3" id="KW-0804">Transcription</keyword>
<dbReference type="Proteomes" id="UP000620075">
    <property type="component" value="Unassembled WGS sequence"/>
</dbReference>
<evidence type="ECO:0000256" key="2">
    <source>
        <dbReference type="ARBA" id="ARBA00023125"/>
    </source>
</evidence>
<dbReference type="PRINTS" id="PR00455">
    <property type="entry name" value="HTHTETR"/>
</dbReference>
<evidence type="ECO:0000313" key="8">
    <source>
        <dbReference type="Proteomes" id="UP000620075"/>
    </source>
</evidence>
<dbReference type="InterPro" id="IPR050109">
    <property type="entry name" value="HTH-type_TetR-like_transc_reg"/>
</dbReference>
<dbReference type="PROSITE" id="PS01081">
    <property type="entry name" value="HTH_TETR_1"/>
    <property type="match status" value="1"/>
</dbReference>
<dbReference type="PROSITE" id="PS50977">
    <property type="entry name" value="HTH_TETR_2"/>
    <property type="match status" value="1"/>
</dbReference>
<evidence type="ECO:0000256" key="3">
    <source>
        <dbReference type="ARBA" id="ARBA00023163"/>
    </source>
</evidence>